<dbReference type="InterPro" id="IPR045175">
    <property type="entry name" value="M28_fam"/>
</dbReference>
<protein>
    <recommendedName>
        <fullName evidence="6">Peptide hydrolase</fullName>
        <ecNumber evidence="6">3.4.-.-</ecNumber>
    </recommendedName>
</protein>
<evidence type="ECO:0000313" key="10">
    <source>
        <dbReference type="EMBL" id="RKP14826.1"/>
    </source>
</evidence>
<evidence type="ECO:0000256" key="4">
    <source>
        <dbReference type="ARBA" id="ARBA00022801"/>
    </source>
</evidence>
<dbReference type="Gene3D" id="3.40.630.10">
    <property type="entry name" value="Zn peptidases"/>
    <property type="match status" value="1"/>
</dbReference>
<dbReference type="EMBL" id="KZ987786">
    <property type="protein sequence ID" value="RKP14826.1"/>
    <property type="molecule type" value="Genomic_DNA"/>
</dbReference>
<dbReference type="Proteomes" id="UP000267251">
    <property type="component" value="Unassembled WGS sequence"/>
</dbReference>
<sequence>MSAESTPLIQPSRPAPNRPLNAARDLLRRNHSLFSGVTSQLERSGLGAEDSPRRNRCSQLTLSVMGISVVVLIAFYLLRPTNEPFAKRKMYDRALDVEDIFDHLRAFSSLASKHNGTRAVGPGYNASADYLIGRLGSYAPCKPTTQTFTVPIWTQDNPASLSTHGLVDVILQEGRDFTQLRYGGGNGLVNVQGARVSPVHGHPCHLSSYNGSRDSLTLIPYPLPANCSVWEAAHHAETSKASGIIFHLTKPRSGRLPNPRARLTQWRQGDPLLGIPALMTSHSTGQLLASGSLLRINLSTSSSYTLATTSNVLCLWPGKKSSSDAQVLVVGSHLDSVPAGPGLVDNASGASSTLSILLSLHRSGFQPSSSLLFAWWGAEELGLLGSRAFVHALSQGESLAGVSRNNIVGALNFDMLASPNGIPLIHNGESAPAGLTTGSRVIQEEFEMYFEQANIPYELEPMWGGSDFLPFLLDGIPAGGILTGAGEVKSPEERREHGGLARTPRDPCYHRDCDTLDNVNRPLLDLTSHAAQWAIVGLAAQPGLRDRLEMAG</sequence>
<dbReference type="OrthoDB" id="10013407at2759"/>
<evidence type="ECO:0000259" key="9">
    <source>
        <dbReference type="Pfam" id="PF04389"/>
    </source>
</evidence>
<dbReference type="GO" id="GO:0046872">
    <property type="term" value="F:metal ion binding"/>
    <property type="evidence" value="ECO:0007669"/>
    <property type="project" value="UniProtKB-KW"/>
</dbReference>
<proteinExistence type="inferred from homology"/>
<comment type="cofactor">
    <cofactor evidence="1">
        <name>Zn(2+)</name>
        <dbReference type="ChEBI" id="CHEBI:29105"/>
    </cofactor>
</comment>
<comment type="similarity">
    <text evidence="2">Belongs to the peptidase M28 family. M28B subfamily.</text>
</comment>
<dbReference type="InterPro" id="IPR007484">
    <property type="entry name" value="Peptidase_M28"/>
</dbReference>
<dbReference type="PANTHER" id="PTHR12147">
    <property type="entry name" value="METALLOPEPTIDASE M28 FAMILY MEMBER"/>
    <property type="match status" value="1"/>
</dbReference>
<dbReference type="Pfam" id="PF04389">
    <property type="entry name" value="Peptidase_M28"/>
    <property type="match status" value="1"/>
</dbReference>
<dbReference type="PANTHER" id="PTHR12147:SF26">
    <property type="entry name" value="PEPTIDASE M28 DOMAIN-CONTAINING PROTEIN"/>
    <property type="match status" value="1"/>
</dbReference>
<evidence type="ECO:0000256" key="1">
    <source>
        <dbReference type="ARBA" id="ARBA00001947"/>
    </source>
</evidence>
<accession>A0A4P9Y6T3</accession>
<evidence type="ECO:0000256" key="7">
    <source>
        <dbReference type="SAM" id="MobiDB-lite"/>
    </source>
</evidence>
<keyword evidence="5 6" id="KW-0862">Zinc</keyword>
<feature type="compositionally biased region" description="Basic and acidic residues" evidence="7">
    <location>
        <begin position="489"/>
        <end position="507"/>
    </location>
</feature>
<dbReference type="EC" id="3.4.-.-" evidence="6"/>
<keyword evidence="8" id="KW-1133">Transmembrane helix</keyword>
<reference evidence="11" key="1">
    <citation type="journal article" date="2018" name="Nat. Microbiol.">
        <title>Leveraging single-cell genomics to expand the fungal tree of life.</title>
        <authorList>
            <person name="Ahrendt S.R."/>
            <person name="Quandt C.A."/>
            <person name="Ciobanu D."/>
            <person name="Clum A."/>
            <person name="Salamov A."/>
            <person name="Andreopoulos B."/>
            <person name="Cheng J.F."/>
            <person name="Woyke T."/>
            <person name="Pelin A."/>
            <person name="Henrissat B."/>
            <person name="Reynolds N.K."/>
            <person name="Benny G.L."/>
            <person name="Smith M.E."/>
            <person name="James T.Y."/>
            <person name="Grigoriev I.V."/>
        </authorList>
    </citation>
    <scope>NUCLEOTIDE SEQUENCE [LARGE SCALE GENOMIC DNA]</scope>
</reference>
<name>A0A4P9Y6T3_9FUNG</name>
<evidence type="ECO:0000256" key="6">
    <source>
        <dbReference type="RuleBase" id="RU361240"/>
    </source>
</evidence>
<keyword evidence="8" id="KW-0472">Membrane</keyword>
<organism evidence="10 11">
    <name type="scientific">Piptocephalis cylindrospora</name>
    <dbReference type="NCBI Taxonomy" id="1907219"/>
    <lineage>
        <taxon>Eukaryota</taxon>
        <taxon>Fungi</taxon>
        <taxon>Fungi incertae sedis</taxon>
        <taxon>Zoopagomycota</taxon>
        <taxon>Zoopagomycotina</taxon>
        <taxon>Zoopagomycetes</taxon>
        <taxon>Zoopagales</taxon>
        <taxon>Piptocephalidaceae</taxon>
        <taxon>Piptocephalis</taxon>
    </lineage>
</organism>
<keyword evidence="11" id="KW-1185">Reference proteome</keyword>
<dbReference type="GO" id="GO:0006508">
    <property type="term" value="P:proteolysis"/>
    <property type="evidence" value="ECO:0007669"/>
    <property type="project" value="UniProtKB-KW"/>
</dbReference>
<evidence type="ECO:0000256" key="5">
    <source>
        <dbReference type="ARBA" id="ARBA00022833"/>
    </source>
</evidence>
<dbReference type="GO" id="GO:0008235">
    <property type="term" value="F:metalloexopeptidase activity"/>
    <property type="evidence" value="ECO:0007669"/>
    <property type="project" value="InterPro"/>
</dbReference>
<feature type="region of interest" description="Disordered" evidence="7">
    <location>
        <begin position="484"/>
        <end position="507"/>
    </location>
</feature>
<feature type="transmembrane region" description="Helical" evidence="8">
    <location>
        <begin position="60"/>
        <end position="78"/>
    </location>
</feature>
<dbReference type="SUPFAM" id="SSF53187">
    <property type="entry name" value="Zn-dependent exopeptidases"/>
    <property type="match status" value="1"/>
</dbReference>
<gene>
    <name evidence="10" type="ORF">BJ684DRAFT_18793</name>
</gene>
<feature type="region of interest" description="Disordered" evidence="7">
    <location>
        <begin position="1"/>
        <end position="20"/>
    </location>
</feature>
<evidence type="ECO:0000313" key="11">
    <source>
        <dbReference type="Proteomes" id="UP000267251"/>
    </source>
</evidence>
<feature type="domain" description="Peptidase M28" evidence="9">
    <location>
        <begin position="311"/>
        <end position="528"/>
    </location>
</feature>
<evidence type="ECO:0000256" key="3">
    <source>
        <dbReference type="ARBA" id="ARBA00022670"/>
    </source>
</evidence>
<keyword evidence="3 6" id="KW-0645">Protease</keyword>
<keyword evidence="6" id="KW-0479">Metal-binding</keyword>
<evidence type="ECO:0000256" key="2">
    <source>
        <dbReference type="ARBA" id="ARBA00005634"/>
    </source>
</evidence>
<keyword evidence="8" id="KW-0812">Transmembrane</keyword>
<dbReference type="AlphaFoldDB" id="A0A4P9Y6T3"/>
<evidence type="ECO:0000256" key="8">
    <source>
        <dbReference type="SAM" id="Phobius"/>
    </source>
</evidence>
<keyword evidence="4 6" id="KW-0378">Hydrolase</keyword>